<protein>
    <submittedName>
        <fullName evidence="2">Nucleoside-diphosphate sugar epimerase</fullName>
    </submittedName>
</protein>
<dbReference type="SUPFAM" id="SSF51735">
    <property type="entry name" value="NAD(P)-binding Rossmann-fold domains"/>
    <property type="match status" value="1"/>
</dbReference>
<dbReference type="GO" id="GO:0005737">
    <property type="term" value="C:cytoplasm"/>
    <property type="evidence" value="ECO:0007669"/>
    <property type="project" value="TreeGrafter"/>
</dbReference>
<dbReference type="EMBL" id="QCYG01000008">
    <property type="protein sequence ID" value="PVA05743.1"/>
    <property type="molecule type" value="Genomic_DNA"/>
</dbReference>
<feature type="domain" description="NAD-dependent epimerase/dehydratase" evidence="1">
    <location>
        <begin position="3"/>
        <end position="223"/>
    </location>
</feature>
<dbReference type="PANTHER" id="PTHR48079:SF6">
    <property type="entry name" value="NAD(P)-BINDING DOMAIN-CONTAINING PROTEIN-RELATED"/>
    <property type="match status" value="1"/>
</dbReference>
<proteinExistence type="predicted"/>
<evidence type="ECO:0000259" key="1">
    <source>
        <dbReference type="Pfam" id="PF01370"/>
    </source>
</evidence>
<keyword evidence="3" id="KW-1185">Reference proteome</keyword>
<evidence type="ECO:0000313" key="2">
    <source>
        <dbReference type="EMBL" id="PVA05743.1"/>
    </source>
</evidence>
<organism evidence="2 3">
    <name type="scientific">Thalassorhabdomicrobium marinisediminis</name>
    <dbReference type="NCBI Taxonomy" id="2170577"/>
    <lineage>
        <taxon>Bacteria</taxon>
        <taxon>Pseudomonadati</taxon>
        <taxon>Pseudomonadota</taxon>
        <taxon>Alphaproteobacteria</taxon>
        <taxon>Rhodobacterales</taxon>
        <taxon>Paracoccaceae</taxon>
        <taxon>Thalassorhabdomicrobium</taxon>
    </lineage>
</organism>
<dbReference type="OrthoDB" id="7419852at2"/>
<comment type="caution">
    <text evidence="2">The sequence shown here is derived from an EMBL/GenBank/DDBJ whole genome shotgun (WGS) entry which is preliminary data.</text>
</comment>
<dbReference type="AlphaFoldDB" id="A0A2T7FUA7"/>
<dbReference type="PANTHER" id="PTHR48079">
    <property type="entry name" value="PROTEIN YEEZ"/>
    <property type="match status" value="1"/>
</dbReference>
<dbReference type="GO" id="GO:0004029">
    <property type="term" value="F:aldehyde dehydrogenase (NAD+) activity"/>
    <property type="evidence" value="ECO:0007669"/>
    <property type="project" value="TreeGrafter"/>
</dbReference>
<reference evidence="2 3" key="1">
    <citation type="submission" date="2018-04" db="EMBL/GenBank/DDBJ databases">
        <title>Pelagivirga bohaiensis gen. nov., sp. nov., a bacterium isolated from the Bohai Sea.</title>
        <authorList>
            <person name="Ji X."/>
        </authorList>
    </citation>
    <scope>NUCLEOTIDE SEQUENCE [LARGE SCALE GENOMIC DNA]</scope>
    <source>
        <strain evidence="2 3">BH-SD16</strain>
    </source>
</reference>
<dbReference type="InterPro" id="IPR051783">
    <property type="entry name" value="NAD(P)-dependent_oxidoreduct"/>
</dbReference>
<dbReference type="InterPro" id="IPR036291">
    <property type="entry name" value="NAD(P)-bd_dom_sf"/>
</dbReference>
<dbReference type="Proteomes" id="UP000244817">
    <property type="component" value="Unassembled WGS sequence"/>
</dbReference>
<evidence type="ECO:0000313" key="3">
    <source>
        <dbReference type="Proteomes" id="UP000244817"/>
    </source>
</evidence>
<name>A0A2T7FUA7_9RHOB</name>
<dbReference type="Pfam" id="PF01370">
    <property type="entry name" value="Epimerase"/>
    <property type="match status" value="1"/>
</dbReference>
<accession>A0A2T7FUA7</accession>
<sequence length="303" mass="32679">MRVLIIGGTGMIGINTALHLQSQGHEVHLAARTATAPEHPAAQFPVLTGDFTTGDFSRDDLTPFEAIVFAAGNDPRHMPADADAEAFYRKTQSDGVPAFASLARDAGVERFVQVGSYYHHLRPDLAEHSTYIRARQLADDRTRALSRDGFCAITLNPPSIVGAVPGLPAARYRMLADWGRGLHPDIPSAAPPGGTNYMSVRSLAEAIASALEQGEAGKAYLIGDKNLSYRAFFQMFFDVAGSRVEVETQDREHPLLPDPFIIQGRGNTLAYEPDAGLSYTRNDVRRAVAEVVAMSGAAAEETV</sequence>
<dbReference type="InterPro" id="IPR001509">
    <property type="entry name" value="Epimerase_deHydtase"/>
</dbReference>
<dbReference type="Gene3D" id="3.40.50.720">
    <property type="entry name" value="NAD(P)-binding Rossmann-like Domain"/>
    <property type="match status" value="1"/>
</dbReference>
<gene>
    <name evidence="2" type="ORF">DC363_13020</name>
</gene>
<dbReference type="RefSeq" id="WP_108641596.1">
    <property type="nucleotide sequence ID" value="NZ_QCYG01000008.1"/>
</dbReference>